<accession>A0A5C5GL71</accession>
<feature type="domain" description="Flagellin C-terminal" evidence="1">
    <location>
        <begin position="262"/>
        <end position="335"/>
    </location>
</feature>
<reference evidence="2 3" key="1">
    <citation type="submission" date="2019-06" db="EMBL/GenBank/DDBJ databases">
        <title>Genome of new Rhodobacteraceae sp. SM1903.</title>
        <authorList>
            <person name="Ren X."/>
        </authorList>
    </citation>
    <scope>NUCLEOTIDE SEQUENCE [LARGE SCALE GENOMIC DNA]</scope>
    <source>
        <strain evidence="2 3">SM1903</strain>
    </source>
</reference>
<gene>
    <name evidence="2" type="ORF">FHY64_12945</name>
</gene>
<dbReference type="Proteomes" id="UP000314011">
    <property type="component" value="Unassembled WGS sequence"/>
</dbReference>
<dbReference type="InterPro" id="IPR046358">
    <property type="entry name" value="Flagellin_C"/>
</dbReference>
<comment type="caution">
    <text evidence="2">The sequence shown here is derived from an EMBL/GenBank/DDBJ whole genome shotgun (WGS) entry which is preliminary data.</text>
</comment>
<evidence type="ECO:0000313" key="2">
    <source>
        <dbReference type="EMBL" id="TNY34126.1"/>
    </source>
</evidence>
<dbReference type="EMBL" id="VFFF01000001">
    <property type="protein sequence ID" value="TNY34126.1"/>
    <property type="molecule type" value="Genomic_DNA"/>
</dbReference>
<dbReference type="OrthoDB" id="7312911at2"/>
<dbReference type="Pfam" id="PF00700">
    <property type="entry name" value="Flagellin_C"/>
    <property type="match status" value="1"/>
</dbReference>
<organism evidence="2 3">
    <name type="scientific">Pelagovum pacificum</name>
    <dbReference type="NCBI Taxonomy" id="2588711"/>
    <lineage>
        <taxon>Bacteria</taxon>
        <taxon>Pseudomonadati</taxon>
        <taxon>Pseudomonadota</taxon>
        <taxon>Alphaproteobacteria</taxon>
        <taxon>Rhodobacterales</taxon>
        <taxon>Paracoccaceae</taxon>
        <taxon>Pelagovum</taxon>
    </lineage>
</organism>
<evidence type="ECO:0000313" key="3">
    <source>
        <dbReference type="Proteomes" id="UP000314011"/>
    </source>
</evidence>
<dbReference type="AlphaFoldDB" id="A0A5C5GL71"/>
<sequence>MTTIGTGDLGAHFLASRRISSVKTRLNTLSHELGSGRVADIGRRLRGDTAQVAQVDHRIDLTTSHITANTETATMLSQMQLTVSNLGERRTALTQELLSLPDNPSAALREGAISAARTTFFTSVGDLNFQVGGRALFSGDATGTPSLAAPGDMLSNLATSLSAATDIDDLTARLDAWFDDPSGGFATMGYRGSSTGYQSRPLGDGTTTEIDVTANDDAIRGYLKSTALIAVLPDISPALSEDMIKDALKIGLDGMITSSQPLSLLQGRIGRMEALVDGATARLAAERTSLSIVRNDLTSADPYETASSLQAVELQLEMNYSVTARLSRLSLMEYLR</sequence>
<dbReference type="SUPFAM" id="SSF64518">
    <property type="entry name" value="Phase 1 flagellin"/>
    <property type="match status" value="1"/>
</dbReference>
<proteinExistence type="predicted"/>
<name>A0A5C5GL71_9RHOB</name>
<dbReference type="RefSeq" id="WP_140195190.1">
    <property type="nucleotide sequence ID" value="NZ_CP065915.1"/>
</dbReference>
<evidence type="ECO:0000259" key="1">
    <source>
        <dbReference type="Pfam" id="PF00700"/>
    </source>
</evidence>
<keyword evidence="3" id="KW-1185">Reference proteome</keyword>
<protein>
    <recommendedName>
        <fullName evidence="1">Flagellin C-terminal domain-containing protein</fullName>
    </recommendedName>
</protein>